<dbReference type="PANTHER" id="PTHR31001">
    <property type="entry name" value="UNCHARACTERIZED TRANSCRIPTIONAL REGULATORY PROTEIN"/>
    <property type="match status" value="1"/>
</dbReference>
<keyword evidence="4" id="KW-0539">Nucleus</keyword>
<feature type="compositionally biased region" description="Polar residues" evidence="5">
    <location>
        <begin position="83"/>
        <end position="101"/>
    </location>
</feature>
<organism evidence="7 8">
    <name type="scientific">Talaromyces stipitatus (strain ATCC 10500 / CBS 375.48 / QM 6759 / NRRL 1006)</name>
    <name type="common">Penicillium stipitatum</name>
    <dbReference type="NCBI Taxonomy" id="441959"/>
    <lineage>
        <taxon>Eukaryota</taxon>
        <taxon>Fungi</taxon>
        <taxon>Dikarya</taxon>
        <taxon>Ascomycota</taxon>
        <taxon>Pezizomycotina</taxon>
        <taxon>Eurotiomycetes</taxon>
        <taxon>Eurotiomycetidae</taxon>
        <taxon>Eurotiales</taxon>
        <taxon>Trichocomaceae</taxon>
        <taxon>Talaromyces</taxon>
        <taxon>Talaromyces sect. Talaromyces</taxon>
    </lineage>
</organism>
<dbReference type="GO" id="GO:0008270">
    <property type="term" value="F:zinc ion binding"/>
    <property type="evidence" value="ECO:0007669"/>
    <property type="project" value="InterPro"/>
</dbReference>
<feature type="region of interest" description="Disordered" evidence="5">
    <location>
        <begin position="83"/>
        <end position="120"/>
    </location>
</feature>
<comment type="subcellular location">
    <subcellularLocation>
        <location evidence="1">Nucleus</location>
    </subcellularLocation>
</comment>
<dbReference type="GO" id="GO:0003677">
    <property type="term" value="F:DNA binding"/>
    <property type="evidence" value="ECO:0007669"/>
    <property type="project" value="InterPro"/>
</dbReference>
<reference evidence="8" key="1">
    <citation type="journal article" date="2015" name="Genome Announc.">
        <title>Genome sequence of the AIDS-associated pathogen Penicillium marneffei (ATCC18224) and its near taxonomic relative Talaromyces stipitatus (ATCC10500).</title>
        <authorList>
            <person name="Nierman W.C."/>
            <person name="Fedorova-Abrams N.D."/>
            <person name="Andrianopoulos A."/>
        </authorList>
    </citation>
    <scope>NUCLEOTIDE SEQUENCE [LARGE SCALE GENOMIC DNA]</scope>
    <source>
        <strain evidence="8">ATCC 10500 / CBS 375.48 / QM 6759 / NRRL 1006</strain>
    </source>
</reference>
<evidence type="ECO:0000256" key="2">
    <source>
        <dbReference type="ARBA" id="ARBA00023015"/>
    </source>
</evidence>
<dbReference type="STRING" id="441959.B8M826"/>
<dbReference type="VEuPathDB" id="FungiDB:TSTA_032440"/>
<sequence length="645" mass="72524">MVRGMALPRVHRLQVPILVDAETNLSYPVMLADAENHDATAKSLVHSARVEAKYSSAQSQPRRPDMHDRLVQLESLVKSLITNSHTKKSSAGASSDPSPRSGTGGDTLETPTDGRSECGSMHISSSGYRYVGEDHWASILDRIADLKDHVDWEEQQKLVANPENSAYEEWAGDSFNIPIRRPKSGGYALLLYGVGRPVSRDQILTALPPKASVDRYISRYFNYLDLVSSFSEAPGLDNEHKSLQIDLYREKVVQCLLLGNYTNCGPYVLETIINYVYAEFCVHRDAHKDIWFLLALEVNLAMRMGYHRDPSHFPGISPFAGEMRCRVWGIVKMGDILISNQIGMPRMICDWKWDTAEPRNLNDTDFDEDTAELPPSRHENEHTISLGPIARGRILKALGKVTDLTDSIKQPTYAEVMRVDGILEEAARSIPQPLRMKPIAASVTDSPQIIMSRLFLGHLFYRGKIILHRRFLHMHSPSQDNDSFVYSRKACIEAALGTLEIQSVLDEETCPEGQLHTVRFQVTSIMNHQFLTATMILCFMLYSGQTQGRDDEIRTALQRSRSIWIRRSSFSKEAQKAAETVSIVLTKAGGYPDTCTNNWMTEIGAMSNNLDEGYDNSFMVSFNGSEMFTGSTCMIIILVMTWRPS</sequence>
<gene>
    <name evidence="7" type="ORF">TSTA_032440</name>
</gene>
<dbReference type="InParanoid" id="B8M826"/>
<dbReference type="EMBL" id="EQ962654">
    <property type="protein sequence ID" value="EED19988.1"/>
    <property type="molecule type" value="Genomic_DNA"/>
</dbReference>
<evidence type="ECO:0000313" key="8">
    <source>
        <dbReference type="Proteomes" id="UP000001745"/>
    </source>
</evidence>
<evidence type="ECO:0000256" key="5">
    <source>
        <dbReference type="SAM" id="MobiDB-lite"/>
    </source>
</evidence>
<protein>
    <submittedName>
        <fullName evidence="7">Fungal specific transcription factor, putative</fullName>
    </submittedName>
</protein>
<dbReference type="GO" id="GO:0005634">
    <property type="term" value="C:nucleus"/>
    <property type="evidence" value="ECO:0007669"/>
    <property type="project" value="UniProtKB-SubCell"/>
</dbReference>
<feature type="domain" description="Xylanolytic transcriptional activator regulatory" evidence="6">
    <location>
        <begin position="290"/>
        <end position="364"/>
    </location>
</feature>
<dbReference type="SMART" id="SM00906">
    <property type="entry name" value="Fungal_trans"/>
    <property type="match status" value="1"/>
</dbReference>
<dbReference type="GeneID" id="8099857"/>
<evidence type="ECO:0000256" key="4">
    <source>
        <dbReference type="ARBA" id="ARBA00023242"/>
    </source>
</evidence>
<dbReference type="AlphaFoldDB" id="B8M826"/>
<accession>B8M826</accession>
<dbReference type="CDD" id="cd12148">
    <property type="entry name" value="fungal_TF_MHR"/>
    <property type="match status" value="1"/>
</dbReference>
<dbReference type="PhylomeDB" id="B8M826"/>
<name>B8M826_TALSN</name>
<evidence type="ECO:0000256" key="1">
    <source>
        <dbReference type="ARBA" id="ARBA00004123"/>
    </source>
</evidence>
<dbReference type="RefSeq" id="XP_002480422.1">
    <property type="nucleotide sequence ID" value="XM_002480377.1"/>
</dbReference>
<dbReference type="GO" id="GO:0006351">
    <property type="term" value="P:DNA-templated transcription"/>
    <property type="evidence" value="ECO:0007669"/>
    <property type="project" value="InterPro"/>
</dbReference>
<dbReference type="Proteomes" id="UP000001745">
    <property type="component" value="Unassembled WGS sequence"/>
</dbReference>
<dbReference type="HOGENOM" id="CLU_007426_5_0_1"/>
<keyword evidence="2" id="KW-0805">Transcription regulation</keyword>
<keyword evidence="3" id="KW-0804">Transcription</keyword>
<evidence type="ECO:0000313" key="7">
    <source>
        <dbReference type="EMBL" id="EED19988.1"/>
    </source>
</evidence>
<keyword evidence="8" id="KW-1185">Reference proteome</keyword>
<dbReference type="InterPro" id="IPR050613">
    <property type="entry name" value="Sec_Metabolite_Reg"/>
</dbReference>
<dbReference type="PANTHER" id="PTHR31001:SF74">
    <property type="entry name" value="ZN(II)2CYS6 TRANSCRIPTION FACTOR (EUROFUNG)"/>
    <property type="match status" value="1"/>
</dbReference>
<dbReference type="OMA" id="QSDCGSM"/>
<dbReference type="InterPro" id="IPR007219">
    <property type="entry name" value="XnlR_reg_dom"/>
</dbReference>
<dbReference type="eggNOG" id="ENOG502SHVI">
    <property type="taxonomic scope" value="Eukaryota"/>
</dbReference>
<evidence type="ECO:0000259" key="6">
    <source>
        <dbReference type="SMART" id="SM00906"/>
    </source>
</evidence>
<dbReference type="FunCoup" id="B8M826">
    <property type="interactions" value="1332"/>
</dbReference>
<evidence type="ECO:0000256" key="3">
    <source>
        <dbReference type="ARBA" id="ARBA00023163"/>
    </source>
</evidence>
<proteinExistence type="predicted"/>
<dbReference type="OrthoDB" id="4227561at2759"/>